<reference evidence="2" key="1">
    <citation type="submission" date="2006-10" db="EMBL/GenBank/DDBJ databases">
        <title>Complete sequence of Solibacter usitatus Ellin6076.</title>
        <authorList>
            <consortium name="US DOE Joint Genome Institute"/>
            <person name="Copeland A."/>
            <person name="Lucas S."/>
            <person name="Lapidus A."/>
            <person name="Barry K."/>
            <person name="Detter J.C."/>
            <person name="Glavina del Rio T."/>
            <person name="Hammon N."/>
            <person name="Israni S."/>
            <person name="Dalin E."/>
            <person name="Tice H."/>
            <person name="Pitluck S."/>
            <person name="Thompson L.S."/>
            <person name="Brettin T."/>
            <person name="Bruce D."/>
            <person name="Han C."/>
            <person name="Tapia R."/>
            <person name="Gilna P."/>
            <person name="Schmutz J."/>
            <person name="Larimer F."/>
            <person name="Land M."/>
            <person name="Hauser L."/>
            <person name="Kyrpides N."/>
            <person name="Mikhailova N."/>
            <person name="Janssen P.H."/>
            <person name="Kuske C.R."/>
            <person name="Richardson P."/>
        </authorList>
    </citation>
    <scope>NUCLEOTIDE SEQUENCE</scope>
    <source>
        <strain evidence="2">Ellin6076</strain>
    </source>
</reference>
<dbReference type="KEGG" id="sus:Acid_6063"/>
<dbReference type="AlphaFoldDB" id="Q01TM3"/>
<dbReference type="STRING" id="234267.Acid_6063"/>
<dbReference type="InParanoid" id="Q01TM3"/>
<accession>Q01TM3</accession>
<sequence>MAGKIQRRVRSPTTENRAKLRFPLNLQLRYSVVDPCVPSESGAGRTIDMSSSGLAFTADKPLSIGQTLDLSIDWPVQLDGGVQLQLVVSGVVVRTAGALAGLRILCHEFRTRRGV</sequence>
<feature type="domain" description="PilZ" evidence="1">
    <location>
        <begin position="39"/>
        <end position="104"/>
    </location>
</feature>
<protein>
    <submittedName>
        <fullName evidence="2">Type IV pilus assembly PilZ</fullName>
    </submittedName>
</protein>
<dbReference type="Gene3D" id="2.40.10.220">
    <property type="entry name" value="predicted glycosyltransferase like domains"/>
    <property type="match status" value="1"/>
</dbReference>
<dbReference type="GO" id="GO:0035438">
    <property type="term" value="F:cyclic-di-GMP binding"/>
    <property type="evidence" value="ECO:0007669"/>
    <property type="project" value="InterPro"/>
</dbReference>
<evidence type="ECO:0000259" key="1">
    <source>
        <dbReference type="Pfam" id="PF07238"/>
    </source>
</evidence>
<dbReference type="InterPro" id="IPR009875">
    <property type="entry name" value="PilZ_domain"/>
</dbReference>
<evidence type="ECO:0000313" key="2">
    <source>
        <dbReference type="EMBL" id="ABJ86997.1"/>
    </source>
</evidence>
<dbReference type="Pfam" id="PF07238">
    <property type="entry name" value="PilZ"/>
    <property type="match status" value="1"/>
</dbReference>
<dbReference type="EMBL" id="CP000473">
    <property type="protein sequence ID" value="ABJ86997.1"/>
    <property type="molecule type" value="Genomic_DNA"/>
</dbReference>
<dbReference type="HOGENOM" id="CLU_2107410_0_0_0"/>
<name>Q01TM3_SOLUE</name>
<proteinExistence type="predicted"/>
<organism evidence="2">
    <name type="scientific">Solibacter usitatus (strain Ellin6076)</name>
    <dbReference type="NCBI Taxonomy" id="234267"/>
    <lineage>
        <taxon>Bacteria</taxon>
        <taxon>Pseudomonadati</taxon>
        <taxon>Acidobacteriota</taxon>
        <taxon>Terriglobia</taxon>
        <taxon>Bryobacterales</taxon>
        <taxon>Solibacteraceae</taxon>
        <taxon>Candidatus Solibacter</taxon>
    </lineage>
</organism>
<gene>
    <name evidence="2" type="ordered locus">Acid_6063</name>
</gene>